<dbReference type="GO" id="GO:0003724">
    <property type="term" value="F:RNA helicase activity"/>
    <property type="evidence" value="ECO:0007669"/>
    <property type="project" value="InterPro"/>
</dbReference>
<evidence type="ECO:0000259" key="8">
    <source>
        <dbReference type="PROSITE" id="PS51192"/>
    </source>
</evidence>
<dbReference type="InterPro" id="IPR027417">
    <property type="entry name" value="P-loop_NTPase"/>
</dbReference>
<dbReference type="InterPro" id="IPR001650">
    <property type="entry name" value="Helicase_C-like"/>
</dbReference>
<dbReference type="InterPro" id="IPR050079">
    <property type="entry name" value="DEAD_box_RNA_helicase"/>
</dbReference>
<feature type="region of interest" description="Disordered" evidence="7">
    <location>
        <begin position="738"/>
        <end position="809"/>
    </location>
</feature>
<dbReference type="Gene3D" id="3.40.50.300">
    <property type="entry name" value="P-loop containing nucleotide triphosphate hydrolases"/>
    <property type="match status" value="2"/>
</dbReference>
<dbReference type="SMART" id="SM00490">
    <property type="entry name" value="HELICc"/>
    <property type="match status" value="1"/>
</dbReference>
<feature type="compositionally biased region" description="Basic residues" evidence="7">
    <location>
        <begin position="794"/>
        <end position="809"/>
    </location>
</feature>
<dbReference type="GO" id="GO:0016787">
    <property type="term" value="F:hydrolase activity"/>
    <property type="evidence" value="ECO:0007669"/>
    <property type="project" value="UniProtKB-KW"/>
</dbReference>
<evidence type="ECO:0000256" key="6">
    <source>
        <dbReference type="SAM" id="Coils"/>
    </source>
</evidence>
<feature type="compositionally biased region" description="Basic and acidic residues" evidence="7">
    <location>
        <begin position="657"/>
        <end position="691"/>
    </location>
</feature>
<evidence type="ECO:0000256" key="4">
    <source>
        <dbReference type="ARBA" id="ARBA00022840"/>
    </source>
</evidence>
<evidence type="ECO:0000313" key="11">
    <source>
        <dbReference type="EMBL" id="EEH54914.1"/>
    </source>
</evidence>
<evidence type="ECO:0000256" key="7">
    <source>
        <dbReference type="SAM" id="MobiDB-lite"/>
    </source>
</evidence>
<keyword evidence="2" id="KW-0378">Hydrolase</keyword>
<evidence type="ECO:0000259" key="9">
    <source>
        <dbReference type="PROSITE" id="PS51194"/>
    </source>
</evidence>
<feature type="coiled-coil region" evidence="6">
    <location>
        <begin position="556"/>
        <end position="596"/>
    </location>
</feature>
<dbReference type="InterPro" id="IPR014014">
    <property type="entry name" value="RNA_helicase_DEAD_Q_motif"/>
</dbReference>
<sequence length="809" mass="89216">MTSVDDKIKNALKSGKGGGGGGAKSTKREAPSDDDSDDIDDSDSEDDSADERLPGEEEEETDSDEEEIDDDDDEEDDDEEDESEDEEDESEDASEEEADSDADSDEPEEEEEEEEEIEDDDEDDDEDGDDAEEAKPAPSTKPKPQTKTQLPEDDGVFTEREKKNKKGAATEDATFSAESFNDLNLSRQLIRACTALGYDVPTPIQAAVVPLALTGRDICGRAVTGSGKTAAFMLPLLERMLHRGARAAAATHVLVLVPTRELAVQVHQMTMRLAQFTSIRAALVVGGLSANTQAAELRTRPEIVVATPGRLIDHVRNTHSVGLEDLAALVLDEADRLLEMGFLEEIREIVRHCPTRRQTMLFSATLTSGVQELAEFSMKHPARLSADQIGTTPGTLTEEVLRLRPGAASMKEAHLMALVNRTFTKKSIVFSRTKQQAHRLKIVMGLAGIVAAELHGDLSQTQRLAALESFRVGEASHLVATDVAARGLDIAGVDAVISYDAPRTLASYLHRVGRTARAGKRGTALTFMEESDRKLVKAVSKRGSKLVARSLPNHVVEEWHAKIEAMADQIKEVEYEERAEKHLNRAEMEAIKAENLMTHSKEIHARPAKTWFQSERQKKTLNKASLKASEREDVDELEDVEKVKRETGKKSKKTKRAEKEAAEKVKLPEGKRARRALAEGKIREKEKRMWGGDDELSEQMMSKRAGKTMGGVKSVKRLEREARLTGGVATKVLKAFKKEVAKGRKKPKRAKTDDDDDDDGGGMFQRHGRGADYKGKSRGAFGNGRDLKPDVKKAKGKKFKSASKHKRKR</sequence>
<keyword evidence="1" id="KW-0547">Nucleotide-binding</keyword>
<dbReference type="OMA" id="MIDPPKQ"/>
<dbReference type="PROSITE" id="PS51192">
    <property type="entry name" value="HELICASE_ATP_BIND_1"/>
    <property type="match status" value="1"/>
</dbReference>
<keyword evidence="3" id="KW-0347">Helicase</keyword>
<dbReference type="RefSeq" id="XP_003061264.1">
    <property type="nucleotide sequence ID" value="XM_003061218.1"/>
</dbReference>
<dbReference type="GO" id="GO:0005524">
    <property type="term" value="F:ATP binding"/>
    <property type="evidence" value="ECO:0007669"/>
    <property type="project" value="UniProtKB-KW"/>
</dbReference>
<feature type="region of interest" description="Disordered" evidence="7">
    <location>
        <begin position="644"/>
        <end position="712"/>
    </location>
</feature>
<dbReference type="GO" id="GO:0003676">
    <property type="term" value="F:nucleic acid binding"/>
    <property type="evidence" value="ECO:0007669"/>
    <property type="project" value="InterPro"/>
</dbReference>
<feature type="compositionally biased region" description="Acidic residues" evidence="7">
    <location>
        <begin position="32"/>
        <end position="49"/>
    </location>
</feature>
<feature type="domain" description="DEAD-box RNA helicase Q" evidence="10">
    <location>
        <begin position="178"/>
        <end position="206"/>
    </location>
</feature>
<dbReference type="Proteomes" id="UP000001876">
    <property type="component" value="Unassembled WGS sequence"/>
</dbReference>
<dbReference type="PANTHER" id="PTHR47959:SF14">
    <property type="entry name" value="DEAD-BOX ATP-DEPENDENT RNA HELICASE 28"/>
    <property type="match status" value="1"/>
</dbReference>
<dbReference type="InterPro" id="IPR011545">
    <property type="entry name" value="DEAD/DEAH_box_helicase_dom"/>
</dbReference>
<evidence type="ECO:0000313" key="12">
    <source>
        <dbReference type="Proteomes" id="UP000001876"/>
    </source>
</evidence>
<evidence type="ECO:0000256" key="5">
    <source>
        <dbReference type="PROSITE-ProRule" id="PRU00552"/>
    </source>
</evidence>
<dbReference type="SUPFAM" id="SSF52540">
    <property type="entry name" value="P-loop containing nucleoside triphosphate hydrolases"/>
    <property type="match status" value="2"/>
</dbReference>
<dbReference type="PROSITE" id="PS51195">
    <property type="entry name" value="Q_MOTIF"/>
    <property type="match status" value="1"/>
</dbReference>
<feature type="region of interest" description="Disordered" evidence="7">
    <location>
        <begin position="1"/>
        <end position="171"/>
    </location>
</feature>
<keyword evidence="12" id="KW-1185">Reference proteome</keyword>
<feature type="domain" description="Helicase C-terminal" evidence="9">
    <location>
        <begin position="410"/>
        <end position="564"/>
    </location>
</feature>
<dbReference type="InterPro" id="IPR014001">
    <property type="entry name" value="Helicase_ATP-bd"/>
</dbReference>
<gene>
    <name evidence="11" type="ORF">MICPUCDRAFT_19576</name>
</gene>
<protein>
    <submittedName>
        <fullName evidence="11">Predicted protein</fullName>
    </submittedName>
</protein>
<dbReference type="GO" id="GO:0005829">
    <property type="term" value="C:cytosol"/>
    <property type="evidence" value="ECO:0007669"/>
    <property type="project" value="TreeGrafter"/>
</dbReference>
<keyword evidence="4" id="KW-0067">ATP-binding</keyword>
<proteinExistence type="predicted"/>
<dbReference type="InterPro" id="IPR000629">
    <property type="entry name" value="RNA-helicase_DEAD-box_CS"/>
</dbReference>
<dbReference type="PROSITE" id="PS51194">
    <property type="entry name" value="HELICASE_CTER"/>
    <property type="match status" value="1"/>
</dbReference>
<dbReference type="AlphaFoldDB" id="C1MZR0"/>
<evidence type="ECO:0000259" key="10">
    <source>
        <dbReference type="PROSITE" id="PS51195"/>
    </source>
</evidence>
<feature type="compositionally biased region" description="Acidic residues" evidence="7">
    <location>
        <begin position="56"/>
        <end position="132"/>
    </location>
</feature>
<dbReference type="CDD" id="cd17947">
    <property type="entry name" value="DEADc_DDX27"/>
    <property type="match status" value="1"/>
</dbReference>
<dbReference type="Pfam" id="PF00271">
    <property type="entry name" value="Helicase_C"/>
    <property type="match status" value="1"/>
</dbReference>
<dbReference type="PANTHER" id="PTHR47959">
    <property type="entry name" value="ATP-DEPENDENT RNA HELICASE RHLE-RELATED"/>
    <property type="match status" value="1"/>
</dbReference>
<feature type="domain" description="Helicase ATP-binding" evidence="8">
    <location>
        <begin position="209"/>
        <end position="384"/>
    </location>
</feature>
<evidence type="ECO:0000256" key="1">
    <source>
        <dbReference type="ARBA" id="ARBA00022741"/>
    </source>
</evidence>
<dbReference type="STRING" id="564608.C1MZR0"/>
<dbReference type="KEGG" id="mpp:MICPUCDRAFT_19576"/>
<dbReference type="EMBL" id="GG663743">
    <property type="protein sequence ID" value="EEH54914.1"/>
    <property type="molecule type" value="Genomic_DNA"/>
</dbReference>
<organism evidence="12">
    <name type="scientific">Micromonas pusilla (strain CCMP1545)</name>
    <name type="common">Picoplanktonic green alga</name>
    <dbReference type="NCBI Taxonomy" id="564608"/>
    <lineage>
        <taxon>Eukaryota</taxon>
        <taxon>Viridiplantae</taxon>
        <taxon>Chlorophyta</taxon>
        <taxon>Mamiellophyceae</taxon>
        <taxon>Mamiellales</taxon>
        <taxon>Mamiellaceae</taxon>
        <taxon>Micromonas</taxon>
    </lineage>
</organism>
<dbReference type="SMART" id="SM00487">
    <property type="entry name" value="DEXDc"/>
    <property type="match status" value="1"/>
</dbReference>
<evidence type="ECO:0000256" key="2">
    <source>
        <dbReference type="ARBA" id="ARBA00022801"/>
    </source>
</evidence>
<dbReference type="GeneID" id="9686703"/>
<dbReference type="PROSITE" id="PS00039">
    <property type="entry name" value="DEAD_ATP_HELICASE"/>
    <property type="match status" value="1"/>
</dbReference>
<feature type="short sequence motif" description="Q motif" evidence="5">
    <location>
        <begin position="178"/>
        <end position="206"/>
    </location>
</feature>
<keyword evidence="6" id="KW-0175">Coiled coil</keyword>
<dbReference type="OrthoDB" id="10259843at2759"/>
<reference evidence="11 12" key="1">
    <citation type="journal article" date="2009" name="Science">
        <title>Green evolution and dynamic adaptations revealed by genomes of the marine picoeukaryotes Micromonas.</title>
        <authorList>
            <person name="Worden A.Z."/>
            <person name="Lee J.H."/>
            <person name="Mock T."/>
            <person name="Rouze P."/>
            <person name="Simmons M.P."/>
            <person name="Aerts A.L."/>
            <person name="Allen A.E."/>
            <person name="Cuvelier M.L."/>
            <person name="Derelle E."/>
            <person name="Everett M.V."/>
            <person name="Foulon E."/>
            <person name="Grimwood J."/>
            <person name="Gundlach H."/>
            <person name="Henrissat B."/>
            <person name="Napoli C."/>
            <person name="McDonald S.M."/>
            <person name="Parker M.S."/>
            <person name="Rombauts S."/>
            <person name="Salamov A."/>
            <person name="Von Dassow P."/>
            <person name="Badger J.H."/>
            <person name="Coutinho P.M."/>
            <person name="Demir E."/>
            <person name="Dubchak I."/>
            <person name="Gentemann C."/>
            <person name="Eikrem W."/>
            <person name="Gready J.E."/>
            <person name="John U."/>
            <person name="Lanier W."/>
            <person name="Lindquist E.A."/>
            <person name="Lucas S."/>
            <person name="Mayer K.F."/>
            <person name="Moreau H."/>
            <person name="Not F."/>
            <person name="Otillar R."/>
            <person name="Panaud O."/>
            <person name="Pangilinan J."/>
            <person name="Paulsen I."/>
            <person name="Piegu B."/>
            <person name="Poliakov A."/>
            <person name="Robbens S."/>
            <person name="Schmutz J."/>
            <person name="Toulza E."/>
            <person name="Wyss T."/>
            <person name="Zelensky A."/>
            <person name="Zhou K."/>
            <person name="Armbrust E.V."/>
            <person name="Bhattacharya D."/>
            <person name="Goodenough U.W."/>
            <person name="Van de Peer Y."/>
            <person name="Grigoriev I.V."/>
        </authorList>
    </citation>
    <scope>NUCLEOTIDE SEQUENCE [LARGE SCALE GENOMIC DNA]</scope>
    <source>
        <strain evidence="11 12">CCMP1545</strain>
    </source>
</reference>
<accession>C1MZR0</accession>
<dbReference type="eggNOG" id="KOG0338">
    <property type="taxonomic scope" value="Eukaryota"/>
</dbReference>
<evidence type="ECO:0000256" key="3">
    <source>
        <dbReference type="ARBA" id="ARBA00022806"/>
    </source>
</evidence>
<dbReference type="Pfam" id="PF00270">
    <property type="entry name" value="DEAD"/>
    <property type="match status" value="1"/>
</dbReference>
<name>C1MZR0_MICPC</name>
<dbReference type="CDD" id="cd18787">
    <property type="entry name" value="SF2_C_DEAD"/>
    <property type="match status" value="1"/>
</dbReference>